<sequence length="450" mass="47877">MDGRPLEQRRAPARLRRLARPPRRVLAALNTLGLRWKIAALLAAGCAVVAVAIGLLIHQARLDQVGASARSGASGQLVRVRQLYELTGQVDQDSTRDGTRAAIDAPGLPEPLREAALAGRRSTYLDMDSADPAVWAARPVGGRVLSVRLPLREQADEMAEFDQQLLVSGAVVVALAALGGAALASRLSRDLRAAAAIARRISQGDLDARIDHPLPPGFRHGRNEVADLATAVDTMAASLQRRLEAEQRFTADVAHELRTPLTGLHTAAELLPPSRPTELVRDRVCALRTLTEDLLEVARLDADVERPDLDVHPLGALVESMVQRGLFAGQSTESGVRFGGVGERLVRTDARRLERILANLVGNARRHGGGPVELCVDGAVVTVRDHGPGFPEHLLREGPQRFKTGARERGQGTGLGLTIALGQAAVVGARVELANAPDGGAVAVVRLPEA</sequence>
<keyword evidence="9" id="KW-0902">Two-component regulatory system</keyword>
<evidence type="ECO:0000256" key="8">
    <source>
        <dbReference type="ARBA" id="ARBA00022989"/>
    </source>
</evidence>
<evidence type="ECO:0000313" key="15">
    <source>
        <dbReference type="Proteomes" id="UP000316806"/>
    </source>
</evidence>
<name>A0A516RKU5_STRST</name>
<dbReference type="AlphaFoldDB" id="A0A516RKU5"/>
<evidence type="ECO:0000256" key="10">
    <source>
        <dbReference type="ARBA" id="ARBA00023136"/>
    </source>
</evidence>
<dbReference type="Pfam" id="PF02518">
    <property type="entry name" value="HATPase_c"/>
    <property type="match status" value="1"/>
</dbReference>
<comment type="subcellular location">
    <subcellularLocation>
        <location evidence="2">Cell membrane</location>
    </subcellularLocation>
</comment>
<dbReference type="Gene3D" id="3.30.565.10">
    <property type="entry name" value="Histidine kinase-like ATPase, C-terminal domain"/>
    <property type="match status" value="1"/>
</dbReference>
<dbReference type="PANTHER" id="PTHR45436:SF5">
    <property type="entry name" value="SENSOR HISTIDINE KINASE TRCS"/>
    <property type="match status" value="1"/>
</dbReference>
<evidence type="ECO:0000256" key="11">
    <source>
        <dbReference type="SAM" id="Phobius"/>
    </source>
</evidence>
<dbReference type="InterPro" id="IPR050428">
    <property type="entry name" value="TCS_sensor_his_kinase"/>
</dbReference>
<protein>
    <recommendedName>
        <fullName evidence="3">histidine kinase</fullName>
        <ecNumber evidence="3">2.7.13.3</ecNumber>
    </recommendedName>
</protein>
<evidence type="ECO:0000256" key="9">
    <source>
        <dbReference type="ARBA" id="ARBA00023012"/>
    </source>
</evidence>
<dbReference type="GO" id="GO:0005886">
    <property type="term" value="C:plasma membrane"/>
    <property type="evidence" value="ECO:0007669"/>
    <property type="project" value="UniProtKB-SubCell"/>
</dbReference>
<keyword evidence="6 11" id="KW-0812">Transmembrane</keyword>
<accession>A0A516RKU5</accession>
<dbReference type="GO" id="GO:0000155">
    <property type="term" value="F:phosphorelay sensor kinase activity"/>
    <property type="evidence" value="ECO:0007669"/>
    <property type="project" value="InterPro"/>
</dbReference>
<dbReference type="CDD" id="cd06225">
    <property type="entry name" value="HAMP"/>
    <property type="match status" value="1"/>
</dbReference>
<feature type="transmembrane region" description="Helical" evidence="11">
    <location>
        <begin position="38"/>
        <end position="57"/>
    </location>
</feature>
<keyword evidence="10 11" id="KW-0472">Membrane</keyword>
<dbReference type="Pfam" id="PF00672">
    <property type="entry name" value="HAMP"/>
    <property type="match status" value="1"/>
</dbReference>
<comment type="catalytic activity">
    <reaction evidence="1">
        <text>ATP + protein L-histidine = ADP + protein N-phospho-L-histidine.</text>
        <dbReference type="EC" id="2.7.13.3"/>
    </reaction>
</comment>
<keyword evidence="7 14" id="KW-0418">Kinase</keyword>
<dbReference type="InterPro" id="IPR036890">
    <property type="entry name" value="HATPase_C_sf"/>
</dbReference>
<dbReference type="Gene3D" id="1.10.287.130">
    <property type="match status" value="1"/>
</dbReference>
<evidence type="ECO:0000256" key="6">
    <source>
        <dbReference type="ARBA" id="ARBA00022692"/>
    </source>
</evidence>
<feature type="domain" description="Histidine kinase" evidence="12">
    <location>
        <begin position="252"/>
        <end position="450"/>
    </location>
</feature>
<evidence type="ECO:0000256" key="2">
    <source>
        <dbReference type="ARBA" id="ARBA00004236"/>
    </source>
</evidence>
<evidence type="ECO:0000256" key="7">
    <source>
        <dbReference type="ARBA" id="ARBA00022777"/>
    </source>
</evidence>
<dbReference type="PRINTS" id="PR00344">
    <property type="entry name" value="BCTRLSENSOR"/>
</dbReference>
<dbReference type="Gene3D" id="6.10.340.10">
    <property type="match status" value="1"/>
</dbReference>
<dbReference type="PROSITE" id="PS50109">
    <property type="entry name" value="HIS_KIN"/>
    <property type="match status" value="1"/>
</dbReference>
<evidence type="ECO:0000259" key="12">
    <source>
        <dbReference type="PROSITE" id="PS50109"/>
    </source>
</evidence>
<dbReference type="SUPFAM" id="SSF55874">
    <property type="entry name" value="ATPase domain of HSP90 chaperone/DNA topoisomerase II/histidine kinase"/>
    <property type="match status" value="1"/>
</dbReference>
<evidence type="ECO:0000256" key="5">
    <source>
        <dbReference type="ARBA" id="ARBA00022679"/>
    </source>
</evidence>
<dbReference type="InterPro" id="IPR003660">
    <property type="entry name" value="HAMP_dom"/>
</dbReference>
<evidence type="ECO:0000256" key="3">
    <source>
        <dbReference type="ARBA" id="ARBA00012438"/>
    </source>
</evidence>
<dbReference type="SMART" id="SM00304">
    <property type="entry name" value="HAMP"/>
    <property type="match status" value="1"/>
</dbReference>
<dbReference type="InterPro" id="IPR004358">
    <property type="entry name" value="Sig_transdc_His_kin-like_C"/>
</dbReference>
<dbReference type="Proteomes" id="UP000316806">
    <property type="component" value="Chromosome"/>
</dbReference>
<organism evidence="14 15">
    <name type="scientific">Streptomyces spectabilis</name>
    <dbReference type="NCBI Taxonomy" id="68270"/>
    <lineage>
        <taxon>Bacteria</taxon>
        <taxon>Bacillati</taxon>
        <taxon>Actinomycetota</taxon>
        <taxon>Actinomycetes</taxon>
        <taxon>Kitasatosporales</taxon>
        <taxon>Streptomycetaceae</taxon>
        <taxon>Streptomyces</taxon>
    </lineage>
</organism>
<dbReference type="PROSITE" id="PS50885">
    <property type="entry name" value="HAMP"/>
    <property type="match status" value="1"/>
</dbReference>
<dbReference type="EC" id="2.7.13.3" evidence="3"/>
<dbReference type="InterPro" id="IPR003661">
    <property type="entry name" value="HisK_dim/P_dom"/>
</dbReference>
<dbReference type="SUPFAM" id="SSF158472">
    <property type="entry name" value="HAMP domain-like"/>
    <property type="match status" value="1"/>
</dbReference>
<evidence type="ECO:0000256" key="4">
    <source>
        <dbReference type="ARBA" id="ARBA00022553"/>
    </source>
</evidence>
<dbReference type="SUPFAM" id="SSF47384">
    <property type="entry name" value="Homodimeric domain of signal transducing histidine kinase"/>
    <property type="match status" value="1"/>
</dbReference>
<evidence type="ECO:0000259" key="13">
    <source>
        <dbReference type="PROSITE" id="PS50885"/>
    </source>
</evidence>
<evidence type="ECO:0000313" key="14">
    <source>
        <dbReference type="EMBL" id="QDQ16292.1"/>
    </source>
</evidence>
<dbReference type="SMART" id="SM00387">
    <property type="entry name" value="HATPase_c"/>
    <property type="match status" value="1"/>
</dbReference>
<dbReference type="CDD" id="cd00082">
    <property type="entry name" value="HisKA"/>
    <property type="match status" value="1"/>
</dbReference>
<keyword evidence="4" id="KW-0597">Phosphoprotein</keyword>
<dbReference type="InterPro" id="IPR005467">
    <property type="entry name" value="His_kinase_dom"/>
</dbReference>
<reference evidence="14 15" key="1">
    <citation type="journal article" date="2019" name="J. Ind. Microbiol. Biotechnol.">
        <title>The complete genomic sequence of Streptomyces spectabilis NRRL-2792 and identification of secondary metabolite biosynthetic gene clusters.</title>
        <authorList>
            <person name="Sinha A."/>
            <person name="Phillips-Salemka S."/>
            <person name="Niraula T.A."/>
            <person name="Short K.A."/>
            <person name="Niraula N.P."/>
        </authorList>
    </citation>
    <scope>NUCLEOTIDE SEQUENCE [LARGE SCALE GENOMIC DNA]</scope>
    <source>
        <strain evidence="14 15">NRRL 2792</strain>
    </source>
</reference>
<dbReference type="InterPro" id="IPR036097">
    <property type="entry name" value="HisK_dim/P_sf"/>
</dbReference>
<dbReference type="EMBL" id="CP040916">
    <property type="protein sequence ID" value="QDQ16292.1"/>
    <property type="molecule type" value="Genomic_DNA"/>
</dbReference>
<dbReference type="SMART" id="SM00388">
    <property type="entry name" value="HisKA"/>
    <property type="match status" value="1"/>
</dbReference>
<keyword evidence="8 11" id="KW-1133">Transmembrane helix</keyword>
<feature type="domain" description="HAMP" evidence="13">
    <location>
        <begin position="185"/>
        <end position="244"/>
    </location>
</feature>
<evidence type="ECO:0000256" key="1">
    <source>
        <dbReference type="ARBA" id="ARBA00000085"/>
    </source>
</evidence>
<keyword evidence="5" id="KW-0808">Transferase</keyword>
<dbReference type="Pfam" id="PF00512">
    <property type="entry name" value="HisKA"/>
    <property type="match status" value="1"/>
</dbReference>
<gene>
    <name evidence="14" type="ORF">FH965_13250</name>
</gene>
<dbReference type="InterPro" id="IPR003594">
    <property type="entry name" value="HATPase_dom"/>
</dbReference>
<proteinExistence type="predicted"/>
<dbReference type="PANTHER" id="PTHR45436">
    <property type="entry name" value="SENSOR HISTIDINE KINASE YKOH"/>
    <property type="match status" value="1"/>
</dbReference>